<name>A0A7R9C0N4_9CRUS</name>
<reference evidence="1" key="1">
    <citation type="submission" date="2020-11" db="EMBL/GenBank/DDBJ databases">
        <authorList>
            <person name="Tran Van P."/>
        </authorList>
    </citation>
    <scope>NUCLEOTIDE SEQUENCE</scope>
</reference>
<dbReference type="Proteomes" id="UP000678499">
    <property type="component" value="Unassembled WGS sequence"/>
</dbReference>
<evidence type="ECO:0000313" key="2">
    <source>
        <dbReference type="Proteomes" id="UP000678499"/>
    </source>
</evidence>
<dbReference type="AlphaFoldDB" id="A0A7R9C0N4"/>
<evidence type="ECO:0000313" key="1">
    <source>
        <dbReference type="EMBL" id="CAD7283988.1"/>
    </source>
</evidence>
<organism evidence="1">
    <name type="scientific">Notodromas monacha</name>
    <dbReference type="NCBI Taxonomy" id="399045"/>
    <lineage>
        <taxon>Eukaryota</taxon>
        <taxon>Metazoa</taxon>
        <taxon>Ecdysozoa</taxon>
        <taxon>Arthropoda</taxon>
        <taxon>Crustacea</taxon>
        <taxon>Oligostraca</taxon>
        <taxon>Ostracoda</taxon>
        <taxon>Podocopa</taxon>
        <taxon>Podocopida</taxon>
        <taxon>Cypridocopina</taxon>
        <taxon>Cypridoidea</taxon>
        <taxon>Cyprididae</taxon>
        <taxon>Notodromas</taxon>
    </lineage>
</organism>
<protein>
    <submittedName>
        <fullName evidence="1">Uncharacterized protein</fullName>
    </submittedName>
</protein>
<gene>
    <name evidence="1" type="ORF">NMOB1V02_LOCUS11596</name>
</gene>
<dbReference type="EMBL" id="CAJPEX010006630">
    <property type="protein sequence ID" value="CAG0924140.1"/>
    <property type="molecule type" value="Genomic_DNA"/>
</dbReference>
<dbReference type="EMBL" id="OA888667">
    <property type="protein sequence ID" value="CAD7283988.1"/>
    <property type="molecule type" value="Genomic_DNA"/>
</dbReference>
<keyword evidence="2" id="KW-1185">Reference proteome</keyword>
<sequence>MGSSVLSVSFLQQLYKTLGRLLGSFGVPKSTDAEPMLSRSIPHTTQVSEERQSMSCACIRDSEVVETVDEINPYYSTTLSEVANVQQYSSVGYQSTRSTFHCHLIAKVQEELPECSRPAAFPPNL</sequence>
<proteinExistence type="predicted"/>
<accession>A0A7R9C0N4</accession>